<dbReference type="PANTHER" id="PTHR10961:SF7">
    <property type="entry name" value="FAD DEPENDENT OXIDOREDUCTASE DOMAIN-CONTAINING PROTEIN"/>
    <property type="match status" value="1"/>
</dbReference>
<dbReference type="InterPro" id="IPR036188">
    <property type="entry name" value="FAD/NAD-bd_sf"/>
</dbReference>
<dbReference type="Pfam" id="PF01266">
    <property type="entry name" value="DAO"/>
    <property type="match status" value="1"/>
</dbReference>
<dbReference type="NCBIfam" id="NF008425">
    <property type="entry name" value="PRK11259.1"/>
    <property type="match status" value="1"/>
</dbReference>
<dbReference type="SUPFAM" id="SSF51905">
    <property type="entry name" value="FAD/NAD(P)-binding domain"/>
    <property type="match status" value="1"/>
</dbReference>
<dbReference type="Gene3D" id="3.50.50.60">
    <property type="entry name" value="FAD/NAD(P)-binding domain"/>
    <property type="match status" value="1"/>
</dbReference>
<evidence type="ECO:0000259" key="5">
    <source>
        <dbReference type="Pfam" id="PF01266"/>
    </source>
</evidence>
<dbReference type="PANTHER" id="PTHR10961">
    <property type="entry name" value="PEROXISOMAL SARCOSINE OXIDASE"/>
    <property type="match status" value="1"/>
</dbReference>
<evidence type="ECO:0000256" key="3">
    <source>
        <dbReference type="ARBA" id="ARBA00022827"/>
    </source>
</evidence>
<feature type="domain" description="FAD dependent oxidoreductase" evidence="5">
    <location>
        <begin position="4"/>
        <end position="357"/>
    </location>
</feature>
<keyword evidence="4" id="KW-0560">Oxidoreductase</keyword>
<reference evidence="6" key="1">
    <citation type="submission" date="2020-02" db="EMBL/GenBank/DDBJ databases">
        <authorList>
            <person name="Meier V. D."/>
        </authorList>
    </citation>
    <scope>NUCLEOTIDE SEQUENCE</scope>
    <source>
        <strain evidence="6">AVDCRST_MAG05</strain>
    </source>
</reference>
<dbReference type="GO" id="GO:0050660">
    <property type="term" value="F:flavin adenine dinucleotide binding"/>
    <property type="evidence" value="ECO:0007669"/>
    <property type="project" value="InterPro"/>
</dbReference>
<dbReference type="GO" id="GO:0008115">
    <property type="term" value="F:sarcosine oxidase activity"/>
    <property type="evidence" value="ECO:0007669"/>
    <property type="project" value="TreeGrafter"/>
</dbReference>
<dbReference type="InterPro" id="IPR045170">
    <property type="entry name" value="MTOX"/>
</dbReference>
<evidence type="ECO:0000256" key="1">
    <source>
        <dbReference type="ARBA" id="ARBA00001974"/>
    </source>
</evidence>
<sequence length="382" mass="42216">MYNVIVAGLGGMGSAAAYHLARRGKRVLGLERHAPAHDRGSSHGESRIIRQAYFEGAEYVPLLFRAYDLWEDLERKTGEDLMTLCGGLFIGPEDRELVSGSVASADAHGLPYEILDSSELKRRFPLFEPGPDTVGLFEKRAGFVRPERTVRAHLNLAGSLGAELRFGERVLSWEATEWGVRVRTEDGVHEAERLVVAAGAWAGELLSDLGLPLEVTRQILFWFRPRGGMEAFAPERLPIWIYEPDDGNMFYSFPAVDGADTVKAAFFRADGTPADPETIDREVHEYEVEFIRGYLGRHVPAMDGELVAAKTCMYTNTPDQHFVVSRHPDHPQVAVAAGFSGHGYKFCSVIGEILADLAIEGETHHPVDLFSPARLRGSSLRG</sequence>
<dbReference type="EMBL" id="CADCVM010000005">
    <property type="protein sequence ID" value="CAA9465650.1"/>
    <property type="molecule type" value="Genomic_DNA"/>
</dbReference>
<gene>
    <name evidence="6" type="ORF">AVDCRST_MAG05-18</name>
</gene>
<dbReference type="AlphaFoldDB" id="A0A6J4RGY5"/>
<organism evidence="6">
    <name type="scientific">uncultured Rubrobacteraceae bacterium</name>
    <dbReference type="NCBI Taxonomy" id="349277"/>
    <lineage>
        <taxon>Bacteria</taxon>
        <taxon>Bacillati</taxon>
        <taxon>Actinomycetota</taxon>
        <taxon>Rubrobacteria</taxon>
        <taxon>Rubrobacterales</taxon>
        <taxon>Rubrobacteraceae</taxon>
        <taxon>environmental samples</taxon>
    </lineage>
</organism>
<name>A0A6J4RGY5_9ACTN</name>
<keyword evidence="3" id="KW-0274">FAD</keyword>
<keyword evidence="2" id="KW-0285">Flavoprotein</keyword>
<evidence type="ECO:0000313" key="6">
    <source>
        <dbReference type="EMBL" id="CAA9465650.1"/>
    </source>
</evidence>
<dbReference type="Gene3D" id="3.30.9.10">
    <property type="entry name" value="D-Amino Acid Oxidase, subunit A, domain 2"/>
    <property type="match status" value="1"/>
</dbReference>
<comment type="cofactor">
    <cofactor evidence="1">
        <name>FAD</name>
        <dbReference type="ChEBI" id="CHEBI:57692"/>
    </cofactor>
</comment>
<dbReference type="SUPFAM" id="SSF54373">
    <property type="entry name" value="FAD-linked reductases, C-terminal domain"/>
    <property type="match status" value="1"/>
</dbReference>
<proteinExistence type="predicted"/>
<protein>
    <submittedName>
        <fullName evidence="6">Similar to Glycine/D-amino acid oxidases (Deaminating)</fullName>
    </submittedName>
</protein>
<dbReference type="InterPro" id="IPR006076">
    <property type="entry name" value="FAD-dep_OxRdtase"/>
</dbReference>
<evidence type="ECO:0000256" key="4">
    <source>
        <dbReference type="ARBA" id="ARBA00023002"/>
    </source>
</evidence>
<accession>A0A6J4RGY5</accession>
<evidence type="ECO:0000256" key="2">
    <source>
        <dbReference type="ARBA" id="ARBA00022630"/>
    </source>
</evidence>